<gene>
    <name evidence="1" type="ORF">LXN57_20520</name>
</gene>
<dbReference type="SUPFAM" id="SSF54909">
    <property type="entry name" value="Dimeric alpha+beta barrel"/>
    <property type="match status" value="1"/>
</dbReference>
<keyword evidence="2" id="KW-1185">Reference proteome</keyword>
<dbReference type="InterPro" id="IPR011008">
    <property type="entry name" value="Dimeric_a/b-barrel"/>
</dbReference>
<reference evidence="1 2" key="1">
    <citation type="submission" date="2022-06" db="EMBL/GenBank/DDBJ databases">
        <title>Actinoplanes abujensis sp. nov., isolated from Nigerian arid soil.</title>
        <authorList>
            <person name="Ding P."/>
        </authorList>
    </citation>
    <scope>NUCLEOTIDE SEQUENCE [LARGE SCALE GENOMIC DNA]</scope>
    <source>
        <strain evidence="2">TRM88002</strain>
    </source>
</reference>
<dbReference type="EMBL" id="JAMQOL010000027">
    <property type="protein sequence ID" value="MCM4079966.1"/>
    <property type="molecule type" value="Genomic_DNA"/>
</dbReference>
<accession>A0ABT0Y1S3</accession>
<comment type="caution">
    <text evidence="1">The sequence shown here is derived from an EMBL/GenBank/DDBJ whole genome shotgun (WGS) entry which is preliminary data.</text>
</comment>
<organism evidence="1 2">
    <name type="scientific">Paractinoplanes hotanensis</name>
    <dbReference type="NCBI Taxonomy" id="2906497"/>
    <lineage>
        <taxon>Bacteria</taxon>
        <taxon>Bacillati</taxon>
        <taxon>Actinomycetota</taxon>
        <taxon>Actinomycetes</taxon>
        <taxon>Micromonosporales</taxon>
        <taxon>Micromonosporaceae</taxon>
        <taxon>Paractinoplanes</taxon>
    </lineage>
</organism>
<dbReference type="Proteomes" id="UP001523216">
    <property type="component" value="Unassembled WGS sequence"/>
</dbReference>
<proteinExistence type="predicted"/>
<dbReference type="RefSeq" id="WP_251799780.1">
    <property type="nucleotide sequence ID" value="NZ_JAMQOL010000027.1"/>
</dbReference>
<sequence>MIEPGKAIESGEAIDKGEAIDEGEAGSLLLVAIVDMSPPHVAEGRSYEDAVLALLARHDGTLESRLHSTDATTEVHMIRFRSRAGYDAFMVDPDRLDLRERLGAAAPTTRVIEVAQNPR</sequence>
<evidence type="ECO:0000313" key="1">
    <source>
        <dbReference type="EMBL" id="MCM4079966.1"/>
    </source>
</evidence>
<protein>
    <recommendedName>
        <fullName evidence="3">Antibiotic biosynthesis monooxygenase</fullName>
    </recommendedName>
</protein>
<evidence type="ECO:0000313" key="2">
    <source>
        <dbReference type="Proteomes" id="UP001523216"/>
    </source>
</evidence>
<name>A0ABT0Y1S3_9ACTN</name>
<evidence type="ECO:0008006" key="3">
    <source>
        <dbReference type="Google" id="ProtNLM"/>
    </source>
</evidence>